<dbReference type="EMBL" id="BAIQ01000011">
    <property type="protein sequence ID" value="GAE15056.1"/>
    <property type="molecule type" value="Genomic_DNA"/>
</dbReference>
<reference evidence="2 3" key="1">
    <citation type="journal article" date="2014" name="Genome Announc.">
        <title>Draft Genome Sequences of Three Strains of Bacteroides pyogenes Isolated from a Cat and Swine.</title>
        <authorList>
            <person name="Sakamoto M."/>
            <person name="Oshima K."/>
            <person name="Suda W."/>
            <person name="Kitamura K."/>
            <person name="Iida T."/>
            <person name="Hattori M."/>
            <person name="Ohkuma M."/>
        </authorList>
    </citation>
    <scope>NUCLEOTIDE SEQUENCE [LARGE SCALE GENOMIC DNA]</scope>
    <source>
        <strain evidence="2 3">JCM 6292</strain>
    </source>
</reference>
<name>W4P5H6_9BACE</name>
<dbReference type="Proteomes" id="UP000018861">
    <property type="component" value="Unassembled WGS sequence"/>
</dbReference>
<proteinExistence type="predicted"/>
<feature type="region of interest" description="Disordered" evidence="1">
    <location>
        <begin position="1"/>
        <end position="25"/>
    </location>
</feature>
<feature type="compositionally biased region" description="Polar residues" evidence="1">
    <location>
        <begin position="1"/>
        <end position="10"/>
    </location>
</feature>
<gene>
    <name evidence="2" type="ORF">JCM6292_1282</name>
</gene>
<dbReference type="AlphaFoldDB" id="W4P5H6"/>
<protein>
    <submittedName>
        <fullName evidence="2">Uncharacterized protein</fullName>
    </submittedName>
</protein>
<evidence type="ECO:0000256" key="1">
    <source>
        <dbReference type="SAM" id="MobiDB-lite"/>
    </source>
</evidence>
<organism evidence="2 3">
    <name type="scientific">Bacteroides pyogenes JCM 6292</name>
    <dbReference type="NCBI Taxonomy" id="1235809"/>
    <lineage>
        <taxon>Bacteria</taxon>
        <taxon>Pseudomonadati</taxon>
        <taxon>Bacteroidota</taxon>
        <taxon>Bacteroidia</taxon>
        <taxon>Bacteroidales</taxon>
        <taxon>Bacteroidaceae</taxon>
        <taxon>Bacteroides</taxon>
    </lineage>
</organism>
<evidence type="ECO:0000313" key="2">
    <source>
        <dbReference type="EMBL" id="GAE15056.1"/>
    </source>
</evidence>
<comment type="caution">
    <text evidence="2">The sequence shown here is derived from an EMBL/GenBank/DDBJ whole genome shotgun (WGS) entry which is preliminary data.</text>
</comment>
<accession>W4P5H6</accession>
<sequence>MVRNGENGSQAEAYRESGNQMQIKPCNSKKYQTNVSDTKRNVIFVPEIKLDGYCYGKRLSIVTKS</sequence>
<evidence type="ECO:0000313" key="3">
    <source>
        <dbReference type="Proteomes" id="UP000018861"/>
    </source>
</evidence>